<proteinExistence type="inferred from homology"/>
<comment type="caution">
    <text evidence="7">The sequence shown here is derived from an EMBL/GenBank/DDBJ whole genome shotgun (WGS) entry which is preliminary data.</text>
</comment>
<dbReference type="SUPFAM" id="SSF52833">
    <property type="entry name" value="Thioredoxin-like"/>
    <property type="match status" value="1"/>
</dbReference>
<dbReference type="Pfam" id="PF00255">
    <property type="entry name" value="GSHPx"/>
    <property type="match status" value="1"/>
</dbReference>
<dbReference type="GO" id="GO:0004601">
    <property type="term" value="F:peroxidase activity"/>
    <property type="evidence" value="ECO:0007669"/>
    <property type="project" value="UniProtKB-KW"/>
</dbReference>
<dbReference type="InterPro" id="IPR029760">
    <property type="entry name" value="GPX_CS"/>
</dbReference>
<dbReference type="InterPro" id="IPR013766">
    <property type="entry name" value="Thioredoxin_domain"/>
</dbReference>
<feature type="active site" evidence="4">
    <location>
        <position position="48"/>
    </location>
</feature>
<evidence type="ECO:0000256" key="4">
    <source>
        <dbReference type="PIRSR" id="PIRSR000303-1"/>
    </source>
</evidence>
<evidence type="ECO:0000256" key="5">
    <source>
        <dbReference type="RuleBase" id="RU000499"/>
    </source>
</evidence>
<dbReference type="PROSITE" id="PS00763">
    <property type="entry name" value="GLUTATHIONE_PEROXID_2"/>
    <property type="match status" value="1"/>
</dbReference>
<dbReference type="AlphaFoldDB" id="A0AAU9IQ69"/>
<name>A0AAU9IQ69_9CILI</name>
<evidence type="ECO:0000313" key="8">
    <source>
        <dbReference type="Proteomes" id="UP001162131"/>
    </source>
</evidence>
<dbReference type="PANTHER" id="PTHR11592:SF78">
    <property type="entry name" value="GLUTATHIONE PEROXIDASE"/>
    <property type="match status" value="1"/>
</dbReference>
<dbReference type="PIRSF" id="PIRSF000303">
    <property type="entry name" value="Glutathion_perox"/>
    <property type="match status" value="1"/>
</dbReference>
<dbReference type="PRINTS" id="PR01011">
    <property type="entry name" value="GLUTPROXDASE"/>
</dbReference>
<evidence type="ECO:0000256" key="2">
    <source>
        <dbReference type="ARBA" id="ARBA00022559"/>
    </source>
</evidence>
<evidence type="ECO:0000256" key="1">
    <source>
        <dbReference type="ARBA" id="ARBA00006926"/>
    </source>
</evidence>
<feature type="domain" description="Thioredoxin" evidence="6">
    <location>
        <begin position="10"/>
        <end position="171"/>
    </location>
</feature>
<dbReference type="FunFam" id="3.40.30.10:FF:000025">
    <property type="entry name" value="Glutathione peroxidase"/>
    <property type="match status" value="1"/>
</dbReference>
<sequence length="172" mass="19885">MGLSNSKKDSMLRKTIYDFIVNDIDEKPIKLSNYQGKVLIIVNVACSCPLTRRNYNQLNQLYSKYNEKGLEILAFPCNQFYNQEAGSNEEIKDYVKNDLKAKFNLFSKINVNGKNACDLYIYLRFKSSLAGKNIDMNFGKFLIDRQGNVINYYKSNQDPLSFENDILSLLNQ</sequence>
<keyword evidence="8" id="KW-1185">Reference proteome</keyword>
<dbReference type="InterPro" id="IPR000889">
    <property type="entry name" value="Glutathione_peroxidase"/>
</dbReference>
<evidence type="ECO:0000256" key="3">
    <source>
        <dbReference type="ARBA" id="ARBA00023002"/>
    </source>
</evidence>
<dbReference type="CDD" id="cd00340">
    <property type="entry name" value="GSH_Peroxidase"/>
    <property type="match status" value="1"/>
</dbReference>
<keyword evidence="2 5" id="KW-0575">Peroxidase</keyword>
<dbReference type="PROSITE" id="PS51355">
    <property type="entry name" value="GLUTATHIONE_PEROXID_3"/>
    <property type="match status" value="1"/>
</dbReference>
<dbReference type="EMBL" id="CAJZBQ010000016">
    <property type="protein sequence ID" value="CAG9316637.1"/>
    <property type="molecule type" value="Genomic_DNA"/>
</dbReference>
<keyword evidence="3 5" id="KW-0560">Oxidoreductase</keyword>
<dbReference type="PANTHER" id="PTHR11592">
    <property type="entry name" value="GLUTATHIONE PEROXIDASE"/>
    <property type="match status" value="1"/>
</dbReference>
<dbReference type="Proteomes" id="UP001162131">
    <property type="component" value="Unassembled WGS sequence"/>
</dbReference>
<comment type="similarity">
    <text evidence="1 5">Belongs to the glutathione peroxidase family.</text>
</comment>
<dbReference type="GO" id="GO:0006979">
    <property type="term" value="P:response to oxidative stress"/>
    <property type="evidence" value="ECO:0007669"/>
    <property type="project" value="InterPro"/>
</dbReference>
<accession>A0AAU9IQ69</accession>
<evidence type="ECO:0000313" key="7">
    <source>
        <dbReference type="EMBL" id="CAG9316637.1"/>
    </source>
</evidence>
<organism evidence="7 8">
    <name type="scientific">Blepharisma stoltei</name>
    <dbReference type="NCBI Taxonomy" id="1481888"/>
    <lineage>
        <taxon>Eukaryota</taxon>
        <taxon>Sar</taxon>
        <taxon>Alveolata</taxon>
        <taxon>Ciliophora</taxon>
        <taxon>Postciliodesmatophora</taxon>
        <taxon>Heterotrichea</taxon>
        <taxon>Heterotrichida</taxon>
        <taxon>Blepharismidae</taxon>
        <taxon>Blepharisma</taxon>
    </lineage>
</organism>
<evidence type="ECO:0000259" key="6">
    <source>
        <dbReference type="PROSITE" id="PS51352"/>
    </source>
</evidence>
<dbReference type="PROSITE" id="PS51352">
    <property type="entry name" value="THIOREDOXIN_2"/>
    <property type="match status" value="1"/>
</dbReference>
<dbReference type="InterPro" id="IPR036249">
    <property type="entry name" value="Thioredoxin-like_sf"/>
</dbReference>
<dbReference type="Gene3D" id="3.40.30.10">
    <property type="entry name" value="Glutaredoxin"/>
    <property type="match status" value="1"/>
</dbReference>
<reference evidence="7" key="1">
    <citation type="submission" date="2021-09" db="EMBL/GenBank/DDBJ databases">
        <authorList>
            <consortium name="AG Swart"/>
            <person name="Singh M."/>
            <person name="Singh A."/>
            <person name="Seah K."/>
            <person name="Emmerich C."/>
        </authorList>
    </citation>
    <scope>NUCLEOTIDE SEQUENCE</scope>
    <source>
        <strain evidence="7">ATCC30299</strain>
    </source>
</reference>
<protein>
    <recommendedName>
        <fullName evidence="5">Glutathione peroxidase</fullName>
    </recommendedName>
</protein>
<gene>
    <name evidence="7" type="ORF">BSTOLATCC_MIC16745</name>
</gene>